<feature type="active site" evidence="1">
    <location>
        <position position="203"/>
    </location>
</feature>
<name>A0ABD0KSI4_9CAEN</name>
<gene>
    <name evidence="3" type="ORF">BaRGS_00018532</name>
</gene>
<dbReference type="AlphaFoldDB" id="A0ABD0KSI4"/>
<protein>
    <submittedName>
        <fullName evidence="3">Uncharacterized protein</fullName>
    </submittedName>
</protein>
<feature type="region of interest" description="Disordered" evidence="2">
    <location>
        <begin position="292"/>
        <end position="375"/>
    </location>
</feature>
<sequence length="375" mass="43246">MPLSGDQLWPVRVAVCYRRNQNTRRLSLKLVEFVFYSYREILASTDKDDVHEENGVLFWVNRSGIPLDERTWERMWDHVSKIHPEGAAMTRKIRNQASLPQITVPQPPLNFSPTVTVYERLERIQQYMSDLEYNHTGTQFFEIRKNRPVTGLMECAKEMIREALPIKCLEAVVLGIYLTNGILGLERFPISFKSIFMGNVYRHVVLGVYHGGRYGAIGMSRREDLMFKPLEYKSLSDLVFDFQKCYTRYWHELVKMKVGMPISHDQHSYEMISWKGVTLNMVRQPAKELSRQLEVHSRNMRAKAKSWTTNSPTKNISSLVDPGPIRDSPSRSRGPSPIRVARSKSLGSDAAVPRSPVRRNATKSGGNTNDYHLRI</sequence>
<accession>A0ABD0KSI4</accession>
<evidence type="ECO:0000256" key="2">
    <source>
        <dbReference type="SAM" id="MobiDB-lite"/>
    </source>
</evidence>
<keyword evidence="4" id="KW-1185">Reference proteome</keyword>
<comment type="caution">
    <text evidence="3">The sequence shown here is derived from an EMBL/GenBank/DDBJ whole genome shotgun (WGS) entry which is preliminary data.</text>
</comment>
<reference evidence="3 4" key="1">
    <citation type="journal article" date="2023" name="Sci. Data">
        <title>Genome assembly of the Korean intertidal mud-creeper Batillaria attramentaria.</title>
        <authorList>
            <person name="Patra A.K."/>
            <person name="Ho P.T."/>
            <person name="Jun S."/>
            <person name="Lee S.J."/>
            <person name="Kim Y."/>
            <person name="Won Y.J."/>
        </authorList>
    </citation>
    <scope>NUCLEOTIDE SEQUENCE [LARGE SCALE GENOMIC DNA]</scope>
    <source>
        <strain evidence="3">Wonlab-2016</strain>
    </source>
</reference>
<feature type="compositionally biased region" description="Polar residues" evidence="2">
    <location>
        <begin position="306"/>
        <end position="318"/>
    </location>
</feature>
<proteinExistence type="predicted"/>
<dbReference type="Proteomes" id="UP001519460">
    <property type="component" value="Unassembled WGS sequence"/>
</dbReference>
<feature type="active site" evidence="1">
    <location>
        <position position="168"/>
    </location>
</feature>
<dbReference type="InterPro" id="IPR028131">
    <property type="entry name" value="VASH1"/>
</dbReference>
<evidence type="ECO:0000313" key="4">
    <source>
        <dbReference type="Proteomes" id="UP001519460"/>
    </source>
</evidence>
<dbReference type="Pfam" id="PF14822">
    <property type="entry name" value="Vasohibin"/>
    <property type="match status" value="1"/>
</dbReference>
<feature type="active site" evidence="1">
    <location>
        <position position="220"/>
    </location>
</feature>
<feature type="compositionally biased region" description="Polar residues" evidence="2">
    <location>
        <begin position="362"/>
        <end position="375"/>
    </location>
</feature>
<organism evidence="3 4">
    <name type="scientific">Batillaria attramentaria</name>
    <dbReference type="NCBI Taxonomy" id="370345"/>
    <lineage>
        <taxon>Eukaryota</taxon>
        <taxon>Metazoa</taxon>
        <taxon>Spiralia</taxon>
        <taxon>Lophotrochozoa</taxon>
        <taxon>Mollusca</taxon>
        <taxon>Gastropoda</taxon>
        <taxon>Caenogastropoda</taxon>
        <taxon>Sorbeoconcha</taxon>
        <taxon>Cerithioidea</taxon>
        <taxon>Batillariidae</taxon>
        <taxon>Batillaria</taxon>
    </lineage>
</organism>
<dbReference type="EMBL" id="JACVVK020000129">
    <property type="protein sequence ID" value="KAK7490187.1"/>
    <property type="molecule type" value="Genomic_DNA"/>
</dbReference>
<dbReference type="PANTHER" id="PTHR15750">
    <property type="entry name" value="VASOHIBIN-1-LIKE ISOFORM X2"/>
    <property type="match status" value="1"/>
</dbReference>
<dbReference type="PANTHER" id="PTHR15750:SF2">
    <property type="entry name" value="VASOHIBIN"/>
    <property type="match status" value="1"/>
</dbReference>
<feature type="compositionally biased region" description="Low complexity" evidence="2">
    <location>
        <begin position="321"/>
        <end position="339"/>
    </location>
</feature>
<evidence type="ECO:0000256" key="1">
    <source>
        <dbReference type="PIRSR" id="PIRSR628131-1"/>
    </source>
</evidence>
<evidence type="ECO:0000313" key="3">
    <source>
        <dbReference type="EMBL" id="KAK7490187.1"/>
    </source>
</evidence>